<evidence type="ECO:0000256" key="1">
    <source>
        <dbReference type="SAM" id="Phobius"/>
    </source>
</evidence>
<reference evidence="2" key="1">
    <citation type="submission" date="2020-11" db="EMBL/GenBank/DDBJ databases">
        <authorList>
            <consortium name="DOE Joint Genome Institute"/>
            <person name="Ahrendt S."/>
            <person name="Riley R."/>
            <person name="Andreopoulos W."/>
            <person name="Labutti K."/>
            <person name="Pangilinan J."/>
            <person name="Ruiz-Duenas F.J."/>
            <person name="Barrasa J.M."/>
            <person name="Sanchez-Garcia M."/>
            <person name="Camarero S."/>
            <person name="Miyauchi S."/>
            <person name="Serrano A."/>
            <person name="Linde D."/>
            <person name="Babiker R."/>
            <person name="Drula E."/>
            <person name="Ayuso-Fernandez I."/>
            <person name="Pacheco R."/>
            <person name="Padilla G."/>
            <person name="Ferreira P."/>
            <person name="Barriuso J."/>
            <person name="Kellner H."/>
            <person name="Castanera R."/>
            <person name="Alfaro M."/>
            <person name="Ramirez L."/>
            <person name="Pisabarro A.G."/>
            <person name="Kuo A."/>
            <person name="Tritt A."/>
            <person name="Lipzen A."/>
            <person name="He G."/>
            <person name="Yan M."/>
            <person name="Ng V."/>
            <person name="Cullen D."/>
            <person name="Martin F."/>
            <person name="Rosso M.-N."/>
            <person name="Henrissat B."/>
            <person name="Hibbett D."/>
            <person name="Martinez A.T."/>
            <person name="Grigoriev I.V."/>
        </authorList>
    </citation>
    <scope>NUCLEOTIDE SEQUENCE</scope>
    <source>
        <strain evidence="2">AH 40177</strain>
    </source>
</reference>
<dbReference type="AlphaFoldDB" id="A0A9P5PTF6"/>
<accession>A0A9P5PTF6</accession>
<organism evidence="2 3">
    <name type="scientific">Rhodocollybia butyracea</name>
    <dbReference type="NCBI Taxonomy" id="206335"/>
    <lineage>
        <taxon>Eukaryota</taxon>
        <taxon>Fungi</taxon>
        <taxon>Dikarya</taxon>
        <taxon>Basidiomycota</taxon>
        <taxon>Agaricomycotina</taxon>
        <taxon>Agaricomycetes</taxon>
        <taxon>Agaricomycetidae</taxon>
        <taxon>Agaricales</taxon>
        <taxon>Marasmiineae</taxon>
        <taxon>Omphalotaceae</taxon>
        <taxon>Rhodocollybia</taxon>
    </lineage>
</organism>
<comment type="caution">
    <text evidence="2">The sequence shown here is derived from an EMBL/GenBank/DDBJ whole genome shotgun (WGS) entry which is preliminary data.</text>
</comment>
<protein>
    <submittedName>
        <fullName evidence="2">Uncharacterized protein</fullName>
    </submittedName>
</protein>
<keyword evidence="3" id="KW-1185">Reference proteome</keyword>
<keyword evidence="1" id="KW-0472">Membrane</keyword>
<evidence type="ECO:0000313" key="2">
    <source>
        <dbReference type="EMBL" id="KAF9072021.1"/>
    </source>
</evidence>
<feature type="transmembrane region" description="Helical" evidence="1">
    <location>
        <begin position="12"/>
        <end position="31"/>
    </location>
</feature>
<evidence type="ECO:0000313" key="3">
    <source>
        <dbReference type="Proteomes" id="UP000772434"/>
    </source>
</evidence>
<keyword evidence="1" id="KW-1133">Transmembrane helix</keyword>
<sequence length="100" mass="11759">MFHHCLSSLYFFWLFLSFLLLDYYLSLLWSLSTLYIVPYHVNVLLCVPVSCFISFFNSVSSLHHFHNLCNLLYFRSDLFACHLPLALSGSYPSSWKLSYS</sequence>
<name>A0A9P5PTF6_9AGAR</name>
<keyword evidence="1" id="KW-0812">Transmembrane</keyword>
<dbReference type="EMBL" id="JADNRY010000028">
    <property type="protein sequence ID" value="KAF9072021.1"/>
    <property type="molecule type" value="Genomic_DNA"/>
</dbReference>
<gene>
    <name evidence="2" type="ORF">BDP27DRAFT_1321313</name>
</gene>
<feature type="transmembrane region" description="Helical" evidence="1">
    <location>
        <begin position="37"/>
        <end position="56"/>
    </location>
</feature>
<proteinExistence type="predicted"/>
<dbReference type="Proteomes" id="UP000772434">
    <property type="component" value="Unassembled WGS sequence"/>
</dbReference>